<feature type="region of interest" description="Disordered" evidence="2">
    <location>
        <begin position="129"/>
        <end position="156"/>
    </location>
</feature>
<keyword evidence="3" id="KW-1133">Transmembrane helix</keyword>
<protein>
    <submittedName>
        <fullName evidence="6">EGF-like domain-containing protein</fullName>
    </submittedName>
</protein>
<dbReference type="PROSITE" id="PS00022">
    <property type="entry name" value="EGF_1"/>
    <property type="match status" value="1"/>
</dbReference>
<feature type="compositionally biased region" description="Basic residues" evidence="2">
    <location>
        <begin position="250"/>
        <end position="259"/>
    </location>
</feature>
<proteinExistence type="predicted"/>
<feature type="compositionally biased region" description="Gly residues" evidence="2">
    <location>
        <begin position="279"/>
        <end position="288"/>
    </location>
</feature>
<sequence length="714" mass="79740">MSVICAPSPLFTANAKRWRSVGPALAAGGIPTREQRFSIVRTTIKHSVPVRCAVLHRFAFAYSATTTGSVPSRPPPIDGVRRGHRRRQRWRLSGAVGGGRNRSGFRGGGRFVAAARSKFIGNYGRPINHPPAYEVSPDRTAPGASAGDDEIDAVQQQPAVEVLSNRDELYTKMMEAKKSENLDDYYRLRDTLNAFDMRNPHLAFRGSGATTSAAVARKRSRSAGEKAAEPTAVRKRKRGGADDDGEEYHRHHQHRHHERKSSMTAPKKKKKTHEEGAATAGGAGGGGTTTSSAVGTADARYEQDKCNAKYVHGNAGGGDKRRKSSAHERSAKQLKQRHSADTKSKSDTQCHRLQIALDSDAEKSLTRTIRRGRRRRSRMRLRRAELWCTVSARFCDHFAVVGGERVAHAQHHQQQQQPTTTSSTVGRDEWAATATECRCKGTLSWQWQKRQSIGGQQKQHQPCTLVEMALARLAFSSDESIVSDPINPPILKRESLLQGSTRFDFLPRQFFLLNRYVSVTSEYIARRVFAYQREVPRPDVRPPEGRSGRGKSSDNGKQIICINGKVMYHKCVCKLDYFGEHCESKMFCKGFEREMNLSCIACDDNYSGERCDHPKCRNGGVQDPSEQRCQCLQPYSGDFCETLKVEDVYRFYNTKAALVGPLGILTVIPMLICFYMCEKKARLRQVGRIQKSWSEQRKASIQSAHIASLLAEKA</sequence>
<feature type="transmembrane region" description="Helical" evidence="3">
    <location>
        <begin position="658"/>
        <end position="677"/>
    </location>
</feature>
<evidence type="ECO:0000259" key="4">
    <source>
        <dbReference type="PROSITE" id="PS50026"/>
    </source>
</evidence>
<feature type="region of interest" description="Disordered" evidence="2">
    <location>
        <begin position="309"/>
        <end position="348"/>
    </location>
</feature>
<feature type="domain" description="EGF-like" evidence="4">
    <location>
        <begin position="607"/>
        <end position="641"/>
    </location>
</feature>
<keyword evidence="3" id="KW-0472">Membrane</keyword>
<dbReference type="PROSITE" id="PS50026">
    <property type="entry name" value="EGF_3"/>
    <property type="match status" value="1"/>
</dbReference>
<organism evidence="5 6">
    <name type="scientific">Globodera rostochiensis</name>
    <name type="common">Golden nematode worm</name>
    <name type="synonym">Heterodera rostochiensis</name>
    <dbReference type="NCBI Taxonomy" id="31243"/>
    <lineage>
        <taxon>Eukaryota</taxon>
        <taxon>Metazoa</taxon>
        <taxon>Ecdysozoa</taxon>
        <taxon>Nematoda</taxon>
        <taxon>Chromadorea</taxon>
        <taxon>Rhabditida</taxon>
        <taxon>Tylenchina</taxon>
        <taxon>Tylenchomorpha</taxon>
        <taxon>Tylenchoidea</taxon>
        <taxon>Heteroderidae</taxon>
        <taxon>Heteroderinae</taxon>
        <taxon>Globodera</taxon>
    </lineage>
</organism>
<dbReference type="PROSITE" id="PS01186">
    <property type="entry name" value="EGF_2"/>
    <property type="match status" value="1"/>
</dbReference>
<dbReference type="WBParaSite" id="Gr19_v10_g13006.t1">
    <property type="protein sequence ID" value="Gr19_v10_g13006.t1"/>
    <property type="gene ID" value="Gr19_v10_g13006"/>
</dbReference>
<name>A0A914H1A9_GLORO</name>
<dbReference type="InterPro" id="IPR000742">
    <property type="entry name" value="EGF"/>
</dbReference>
<accession>A0A914H1A9</accession>
<feature type="disulfide bond" evidence="1">
    <location>
        <begin position="631"/>
        <end position="640"/>
    </location>
</feature>
<evidence type="ECO:0000313" key="6">
    <source>
        <dbReference type="WBParaSite" id="Gr19_v10_g13006.t1"/>
    </source>
</evidence>
<evidence type="ECO:0000256" key="2">
    <source>
        <dbReference type="SAM" id="MobiDB-lite"/>
    </source>
</evidence>
<comment type="caution">
    <text evidence="1">Lacks conserved residue(s) required for the propagation of feature annotation.</text>
</comment>
<feature type="region of interest" description="Disordered" evidence="2">
    <location>
        <begin position="202"/>
        <end position="293"/>
    </location>
</feature>
<keyword evidence="5" id="KW-1185">Reference proteome</keyword>
<reference evidence="6" key="1">
    <citation type="submission" date="2022-11" db="UniProtKB">
        <authorList>
            <consortium name="WormBaseParasite"/>
        </authorList>
    </citation>
    <scope>IDENTIFICATION</scope>
</reference>
<keyword evidence="3" id="KW-0812">Transmembrane</keyword>
<evidence type="ECO:0000313" key="5">
    <source>
        <dbReference type="Proteomes" id="UP000887572"/>
    </source>
</evidence>
<dbReference type="Proteomes" id="UP000887572">
    <property type="component" value="Unplaced"/>
</dbReference>
<dbReference type="AlphaFoldDB" id="A0A914H1A9"/>
<evidence type="ECO:0000256" key="3">
    <source>
        <dbReference type="SAM" id="Phobius"/>
    </source>
</evidence>
<keyword evidence="1" id="KW-0245">EGF-like domain</keyword>
<keyword evidence="1" id="KW-1015">Disulfide bond</keyword>
<evidence type="ECO:0000256" key="1">
    <source>
        <dbReference type="PROSITE-ProRule" id="PRU00076"/>
    </source>
</evidence>
<feature type="compositionally biased region" description="Basic and acidic residues" evidence="2">
    <location>
        <begin position="338"/>
        <end position="348"/>
    </location>
</feature>